<dbReference type="InterPro" id="IPR041846">
    <property type="entry name" value="ENL_dom"/>
</dbReference>
<accession>A0A8T0RMF8</accession>
<feature type="signal peptide" evidence="11">
    <location>
        <begin position="1"/>
        <end position="27"/>
    </location>
</feature>
<gene>
    <name evidence="13" type="ORF">PVAP13_5NG045200</name>
</gene>
<dbReference type="InterPro" id="IPR008972">
    <property type="entry name" value="Cupredoxin"/>
</dbReference>
<evidence type="ECO:0000256" key="6">
    <source>
        <dbReference type="ARBA" id="ARBA00023180"/>
    </source>
</evidence>
<dbReference type="PANTHER" id="PTHR33021">
    <property type="entry name" value="BLUE COPPER PROTEIN"/>
    <property type="match status" value="1"/>
</dbReference>
<feature type="compositionally biased region" description="Low complexity" evidence="10">
    <location>
        <begin position="151"/>
        <end position="164"/>
    </location>
</feature>
<proteinExistence type="inferred from homology"/>
<keyword evidence="3 11" id="KW-0732">Signal</keyword>
<dbReference type="CDD" id="cd11019">
    <property type="entry name" value="OsENODL1_like"/>
    <property type="match status" value="1"/>
</dbReference>
<dbReference type="PROSITE" id="PS51485">
    <property type="entry name" value="PHYTOCYANIN"/>
    <property type="match status" value="1"/>
</dbReference>
<protein>
    <recommendedName>
        <fullName evidence="12">Phytocyanin domain-containing protein</fullName>
    </recommendedName>
</protein>
<keyword evidence="7" id="KW-0449">Lipoprotein</keyword>
<keyword evidence="14" id="KW-1185">Reference proteome</keyword>
<feature type="compositionally biased region" description="Pro residues" evidence="10">
    <location>
        <begin position="165"/>
        <end position="206"/>
    </location>
</feature>
<dbReference type="AlphaFoldDB" id="A0A8T0RMF8"/>
<keyword evidence="4" id="KW-0472">Membrane</keyword>
<feature type="chain" id="PRO_5035783654" description="Phytocyanin domain-containing protein" evidence="11">
    <location>
        <begin position="28"/>
        <end position="255"/>
    </location>
</feature>
<dbReference type="EMBL" id="CM029046">
    <property type="protein sequence ID" value="KAG2586325.1"/>
    <property type="molecule type" value="Genomic_DNA"/>
</dbReference>
<evidence type="ECO:0000256" key="2">
    <source>
        <dbReference type="ARBA" id="ARBA00022622"/>
    </source>
</evidence>
<name>A0A8T0RMF8_PANVG</name>
<keyword evidence="5" id="KW-1015">Disulfide bond</keyword>
<feature type="compositionally biased region" description="Low complexity" evidence="10">
    <location>
        <begin position="207"/>
        <end position="237"/>
    </location>
</feature>
<evidence type="ECO:0000256" key="8">
    <source>
        <dbReference type="ARBA" id="ARBA00035011"/>
    </source>
</evidence>
<feature type="region of interest" description="Disordered" evidence="10">
    <location>
        <begin position="135"/>
        <end position="238"/>
    </location>
</feature>
<dbReference type="GO" id="GO:0009055">
    <property type="term" value="F:electron transfer activity"/>
    <property type="evidence" value="ECO:0007669"/>
    <property type="project" value="InterPro"/>
</dbReference>
<evidence type="ECO:0000256" key="9">
    <source>
        <dbReference type="ARBA" id="ARBA00037868"/>
    </source>
</evidence>
<evidence type="ECO:0000256" key="11">
    <source>
        <dbReference type="SAM" id="SignalP"/>
    </source>
</evidence>
<evidence type="ECO:0000313" key="13">
    <source>
        <dbReference type="EMBL" id="KAG2586325.1"/>
    </source>
</evidence>
<evidence type="ECO:0000256" key="4">
    <source>
        <dbReference type="ARBA" id="ARBA00023136"/>
    </source>
</evidence>
<organism evidence="13 14">
    <name type="scientific">Panicum virgatum</name>
    <name type="common">Blackwell switchgrass</name>
    <dbReference type="NCBI Taxonomy" id="38727"/>
    <lineage>
        <taxon>Eukaryota</taxon>
        <taxon>Viridiplantae</taxon>
        <taxon>Streptophyta</taxon>
        <taxon>Embryophyta</taxon>
        <taxon>Tracheophyta</taxon>
        <taxon>Spermatophyta</taxon>
        <taxon>Magnoliopsida</taxon>
        <taxon>Liliopsida</taxon>
        <taxon>Poales</taxon>
        <taxon>Poaceae</taxon>
        <taxon>PACMAD clade</taxon>
        <taxon>Panicoideae</taxon>
        <taxon>Panicodae</taxon>
        <taxon>Paniceae</taxon>
        <taxon>Panicinae</taxon>
        <taxon>Panicum</taxon>
        <taxon>Panicum sect. Hiantes</taxon>
    </lineage>
</organism>
<dbReference type="SUPFAM" id="SSF49503">
    <property type="entry name" value="Cupredoxins"/>
    <property type="match status" value="1"/>
</dbReference>
<keyword evidence="2" id="KW-0336">GPI-anchor</keyword>
<sequence>MAARMVVGVAVALLAVLLAAATTGADGRDFHVGGRAGWAPNPAEPFNTWAERNRFQVNDTLVFRYNKDADAVLVVTPSHYDACNTTEPVLRLGGGDSRFVFNASGPYFFISADEGRCRAGERLIVVVLAVRNNGGGNTPSPALSPPPPPKSSSSPPVGTPAPRALTPPPSPPKSSSPPPKSSSSPPTSPPPAAAPAPHALPPPPPAGKNASSSPAPATAPAATNVTSSPPSPSSAGALKGGVLACLIVGGAAILV</sequence>
<dbReference type="PANTHER" id="PTHR33021:SF185">
    <property type="entry name" value="EARLY NODULIN-LIKE PROTEIN 3-RELATED"/>
    <property type="match status" value="1"/>
</dbReference>
<dbReference type="GO" id="GO:0005886">
    <property type="term" value="C:plasma membrane"/>
    <property type="evidence" value="ECO:0007669"/>
    <property type="project" value="TreeGrafter"/>
</dbReference>
<comment type="subcellular location">
    <subcellularLocation>
        <location evidence="9">Endomembrane system</location>
        <topology evidence="9">Lipid-anchor</topology>
    </subcellularLocation>
    <subcellularLocation>
        <location evidence="1">Membrane</location>
        <topology evidence="1">Lipid-anchor</topology>
        <topology evidence="1">GPI-anchor</topology>
    </subcellularLocation>
</comment>
<dbReference type="FunFam" id="2.60.40.420:FF:000010">
    <property type="entry name" value="Early nodulin-like protein 1"/>
    <property type="match status" value="1"/>
</dbReference>
<comment type="similarity">
    <text evidence="8">Belongs to the early nodulin-like (ENODL) family.</text>
</comment>
<evidence type="ECO:0000256" key="7">
    <source>
        <dbReference type="ARBA" id="ARBA00023288"/>
    </source>
</evidence>
<comment type="caution">
    <text evidence="13">The sequence shown here is derived from an EMBL/GenBank/DDBJ whole genome shotgun (WGS) entry which is preliminary data.</text>
</comment>
<dbReference type="InterPro" id="IPR003245">
    <property type="entry name" value="Phytocyanin_dom"/>
</dbReference>
<evidence type="ECO:0000313" key="14">
    <source>
        <dbReference type="Proteomes" id="UP000823388"/>
    </source>
</evidence>
<evidence type="ECO:0000256" key="10">
    <source>
        <dbReference type="SAM" id="MobiDB-lite"/>
    </source>
</evidence>
<dbReference type="GO" id="GO:0012505">
    <property type="term" value="C:endomembrane system"/>
    <property type="evidence" value="ECO:0007669"/>
    <property type="project" value="UniProtKB-SubCell"/>
</dbReference>
<dbReference type="Proteomes" id="UP000823388">
    <property type="component" value="Chromosome 5N"/>
</dbReference>
<dbReference type="InterPro" id="IPR039391">
    <property type="entry name" value="Phytocyanin-like"/>
</dbReference>
<dbReference type="GO" id="GO:0098552">
    <property type="term" value="C:side of membrane"/>
    <property type="evidence" value="ECO:0007669"/>
    <property type="project" value="UniProtKB-KW"/>
</dbReference>
<reference evidence="13 14" key="1">
    <citation type="submission" date="2020-05" db="EMBL/GenBank/DDBJ databases">
        <title>WGS assembly of Panicum virgatum.</title>
        <authorList>
            <person name="Lovell J.T."/>
            <person name="Jenkins J."/>
            <person name="Shu S."/>
            <person name="Juenger T.E."/>
            <person name="Schmutz J."/>
        </authorList>
    </citation>
    <scope>NUCLEOTIDE SEQUENCE [LARGE SCALE GENOMIC DNA]</scope>
    <source>
        <strain evidence="14">cv. AP13</strain>
    </source>
</reference>
<keyword evidence="6" id="KW-0325">Glycoprotein</keyword>
<evidence type="ECO:0000256" key="5">
    <source>
        <dbReference type="ARBA" id="ARBA00023157"/>
    </source>
</evidence>
<evidence type="ECO:0000256" key="3">
    <source>
        <dbReference type="ARBA" id="ARBA00022729"/>
    </source>
</evidence>
<dbReference type="Pfam" id="PF02298">
    <property type="entry name" value="Cu_bind_like"/>
    <property type="match status" value="1"/>
</dbReference>
<evidence type="ECO:0000259" key="12">
    <source>
        <dbReference type="PROSITE" id="PS51485"/>
    </source>
</evidence>
<feature type="domain" description="Phytocyanin" evidence="12">
    <location>
        <begin position="28"/>
        <end position="129"/>
    </location>
</feature>
<evidence type="ECO:0000256" key="1">
    <source>
        <dbReference type="ARBA" id="ARBA00004589"/>
    </source>
</evidence>
<dbReference type="Gene3D" id="2.60.40.420">
    <property type="entry name" value="Cupredoxins - blue copper proteins"/>
    <property type="match status" value="1"/>
</dbReference>